<proteinExistence type="predicted"/>
<evidence type="ECO:0000313" key="2">
    <source>
        <dbReference type="Proteomes" id="UP000789525"/>
    </source>
</evidence>
<dbReference type="EMBL" id="CAJVPT010007941">
    <property type="protein sequence ID" value="CAG8546595.1"/>
    <property type="molecule type" value="Genomic_DNA"/>
</dbReference>
<dbReference type="Proteomes" id="UP000789525">
    <property type="component" value="Unassembled WGS sequence"/>
</dbReference>
<keyword evidence="2" id="KW-1185">Reference proteome</keyword>
<evidence type="ECO:0000313" key="1">
    <source>
        <dbReference type="EMBL" id="CAG8546595.1"/>
    </source>
</evidence>
<comment type="caution">
    <text evidence="1">The sequence shown here is derived from an EMBL/GenBank/DDBJ whole genome shotgun (WGS) entry which is preliminary data.</text>
</comment>
<protein>
    <submittedName>
        <fullName evidence="1">16802_t:CDS:1</fullName>
    </submittedName>
</protein>
<organism evidence="1 2">
    <name type="scientific">Acaulospora colombiana</name>
    <dbReference type="NCBI Taxonomy" id="27376"/>
    <lineage>
        <taxon>Eukaryota</taxon>
        <taxon>Fungi</taxon>
        <taxon>Fungi incertae sedis</taxon>
        <taxon>Mucoromycota</taxon>
        <taxon>Glomeromycotina</taxon>
        <taxon>Glomeromycetes</taxon>
        <taxon>Diversisporales</taxon>
        <taxon>Acaulosporaceae</taxon>
        <taxon>Acaulospora</taxon>
    </lineage>
</organism>
<accession>A0ACA9LRH9</accession>
<gene>
    <name evidence="1" type="ORF">ACOLOM_LOCUS4684</name>
</gene>
<reference evidence="1" key="1">
    <citation type="submission" date="2021-06" db="EMBL/GenBank/DDBJ databases">
        <authorList>
            <person name="Kallberg Y."/>
            <person name="Tangrot J."/>
            <person name="Rosling A."/>
        </authorList>
    </citation>
    <scope>NUCLEOTIDE SEQUENCE</scope>
    <source>
        <strain evidence="1">CL356</strain>
    </source>
</reference>
<sequence length="430" mass="50574">MRSQESQKEEFTANINSPPLQSYLETIGKEQKKRRKRGHRSYSYTWVVKDFQDLHADKTKKYIFSDSRLSTSADIDQDEGNTEDNYEKSDLSTKEKPTNQPQLEYKWRLLLYPHGNRKDVNTHISLYLAPAQSLYERQNCLETRIAKWRFELFRINEEQGSQIMGLTKLDCHQDVIQEKFTFASREPNWGIVKFCDLKNIFTNFNPQDLENPPMPTEKVNLAFRVHFLDEQSHFTTTDNSIDNIKIDTLLRLGPSLSNFFNNERLSDIEFTFSDTTEKLRASKIVLASRSDYFNRMFNGHWIESNTNQIHVKDVSHNVFRIIIYFLYTGHVDENLDFDVLKNVYYEADMREITELSRMASVLLVRLVNNTNWDEMLMLGWETGNSQLSEQGLMYVKSHWPELKNTEKMRELKKGVDAQFIKELESCGDGL</sequence>
<name>A0ACA9LRH9_9GLOM</name>